<dbReference type="EMBL" id="SRRT01000008">
    <property type="protein sequence ID" value="TGN73133.1"/>
    <property type="molecule type" value="Genomic_DNA"/>
</dbReference>
<evidence type="ECO:0000313" key="1">
    <source>
        <dbReference type="EMBL" id="TGN73133.1"/>
    </source>
</evidence>
<organism evidence="1 2">
    <name type="scientific">Streptomyces bauhiniae</name>
    <dbReference type="NCBI Taxonomy" id="2340725"/>
    <lineage>
        <taxon>Bacteria</taxon>
        <taxon>Bacillati</taxon>
        <taxon>Actinomycetota</taxon>
        <taxon>Actinomycetes</taxon>
        <taxon>Kitasatosporales</taxon>
        <taxon>Streptomycetaceae</taxon>
        <taxon>Streptomyces</taxon>
    </lineage>
</organism>
<reference evidence="1 2" key="1">
    <citation type="submission" date="2019-04" db="EMBL/GenBank/DDBJ databases">
        <title>Streptomyces sp. nov. Bv016 isolated from bark of Buahinia variegata.</title>
        <authorList>
            <person name="Kanchanasin P."/>
            <person name="Tanasupawat S."/>
            <person name="Yuki M."/>
            <person name="Kudo T."/>
        </authorList>
    </citation>
    <scope>NUCLEOTIDE SEQUENCE [LARGE SCALE GENOMIC DNA]</scope>
    <source>
        <strain evidence="1 2">Bv016</strain>
    </source>
</reference>
<dbReference type="AlphaFoldDB" id="A0A4Z1CW53"/>
<sequence length="177" mass="19401">MRDDQQILDLLRSLDRLPGPDHTEFPDGFDYQEAEARAAALSERLSDEFAGPCSLDVTQDASYYFMVSVPAALTEAGVSLGIRLSNYGRLAAVTTPLPDSHADLDDAVADGALSAVDRRRVETALAELGCRIVPLRLLHLRYDGVTWLADDVPGASVLSYGPYAGEATWWTRFFEHL</sequence>
<proteinExistence type="predicted"/>
<gene>
    <name evidence="1" type="ORF">E5083_26085</name>
</gene>
<keyword evidence="2" id="KW-1185">Reference proteome</keyword>
<dbReference type="GeneID" id="95451048"/>
<evidence type="ECO:0000313" key="2">
    <source>
        <dbReference type="Proteomes" id="UP000298159"/>
    </source>
</evidence>
<comment type="caution">
    <text evidence="1">The sequence shown here is derived from an EMBL/GenBank/DDBJ whole genome shotgun (WGS) entry which is preliminary data.</text>
</comment>
<dbReference type="RefSeq" id="WP_135788129.1">
    <property type="nucleotide sequence ID" value="NZ_SRRT01000008.1"/>
</dbReference>
<accession>A0A4Z1CW53</accession>
<protein>
    <submittedName>
        <fullName evidence="1">Uncharacterized protein</fullName>
    </submittedName>
</protein>
<name>A0A4Z1CW53_9ACTN</name>
<dbReference type="Proteomes" id="UP000298159">
    <property type="component" value="Unassembled WGS sequence"/>
</dbReference>